<protein>
    <submittedName>
        <fullName evidence="2">Membrane protein</fullName>
    </submittedName>
</protein>
<keyword evidence="1" id="KW-0812">Transmembrane</keyword>
<proteinExistence type="predicted"/>
<gene>
    <name evidence="2" type="ORF">IN07_15985</name>
</gene>
<organism evidence="2 3">
    <name type="scientific">Modestobacter caceresii</name>
    <dbReference type="NCBI Taxonomy" id="1522368"/>
    <lineage>
        <taxon>Bacteria</taxon>
        <taxon>Bacillati</taxon>
        <taxon>Actinomycetota</taxon>
        <taxon>Actinomycetes</taxon>
        <taxon>Geodermatophilales</taxon>
        <taxon>Geodermatophilaceae</taxon>
        <taxon>Modestobacter</taxon>
    </lineage>
</organism>
<keyword evidence="1" id="KW-1133">Transmembrane helix</keyword>
<accession>A0A098Y563</accession>
<dbReference type="RefSeq" id="WP_036337061.1">
    <property type="nucleotide sequence ID" value="NZ_JPMX01000075.1"/>
</dbReference>
<feature type="transmembrane region" description="Helical" evidence="1">
    <location>
        <begin position="26"/>
        <end position="44"/>
    </location>
</feature>
<evidence type="ECO:0000313" key="2">
    <source>
        <dbReference type="EMBL" id="KGH45607.1"/>
    </source>
</evidence>
<evidence type="ECO:0000313" key="3">
    <source>
        <dbReference type="Proteomes" id="UP000029713"/>
    </source>
</evidence>
<dbReference type="Proteomes" id="UP000029713">
    <property type="component" value="Unassembled WGS sequence"/>
</dbReference>
<evidence type="ECO:0000256" key="1">
    <source>
        <dbReference type="SAM" id="Phobius"/>
    </source>
</evidence>
<keyword evidence="3" id="KW-1185">Reference proteome</keyword>
<dbReference type="STRING" id="1522368.IN07_15985"/>
<sequence length="48" mass="5279">MLRLLLLLLLVWVAVTVVGVIVEGLFWLAIVGLLFFVATAVLGASRRR</sequence>
<keyword evidence="1" id="KW-0472">Membrane</keyword>
<dbReference type="EMBL" id="JPMX01000075">
    <property type="protein sequence ID" value="KGH45607.1"/>
    <property type="molecule type" value="Genomic_DNA"/>
</dbReference>
<name>A0A098Y563_9ACTN</name>
<dbReference type="AlphaFoldDB" id="A0A098Y563"/>
<comment type="caution">
    <text evidence="2">The sequence shown here is derived from an EMBL/GenBank/DDBJ whole genome shotgun (WGS) entry which is preliminary data.</text>
</comment>
<reference evidence="2 3" key="1">
    <citation type="submission" date="2014-07" db="EMBL/GenBank/DDBJ databases">
        <title>Biosystematic studies on Modestobacter strains isolated from extreme hyper-arid desert soil and from historic building.</title>
        <authorList>
            <person name="Bukarasam K."/>
            <person name="Bull A."/>
            <person name="Girard G."/>
            <person name="van Wezel G."/>
            <person name="Goodfellow M."/>
        </authorList>
    </citation>
    <scope>NUCLEOTIDE SEQUENCE [LARGE SCALE GENOMIC DNA]</scope>
    <source>
        <strain evidence="2 3">KNN45-2b</strain>
    </source>
</reference>